<comment type="caution">
    <text evidence="1">The sequence shown here is derived from an EMBL/GenBank/DDBJ whole genome shotgun (WGS) entry which is preliminary data.</text>
</comment>
<evidence type="ECO:0000313" key="1">
    <source>
        <dbReference type="EMBL" id="GIF87480.1"/>
    </source>
</evidence>
<organism evidence="1 2">
    <name type="scientific">Catellatospora chokoriensis</name>
    <dbReference type="NCBI Taxonomy" id="310353"/>
    <lineage>
        <taxon>Bacteria</taxon>
        <taxon>Bacillati</taxon>
        <taxon>Actinomycetota</taxon>
        <taxon>Actinomycetes</taxon>
        <taxon>Micromonosporales</taxon>
        <taxon>Micromonosporaceae</taxon>
        <taxon>Catellatospora</taxon>
    </lineage>
</organism>
<reference evidence="1 2" key="1">
    <citation type="submission" date="2021-01" db="EMBL/GenBank/DDBJ databases">
        <title>Whole genome shotgun sequence of Catellatospora chokoriensis NBRC 107358.</title>
        <authorList>
            <person name="Komaki H."/>
            <person name="Tamura T."/>
        </authorList>
    </citation>
    <scope>NUCLEOTIDE SEQUENCE [LARGE SCALE GENOMIC DNA]</scope>
    <source>
        <strain evidence="1 2">NBRC 107358</strain>
    </source>
</reference>
<sequence>MTDHADIGACCAAPFKVRGGGVIMEVAKKEVAKREVAKREVAQREVDGVIA</sequence>
<accession>A0A8J3JYK6</accession>
<proteinExistence type="predicted"/>
<keyword evidence="2" id="KW-1185">Reference proteome</keyword>
<dbReference type="AlphaFoldDB" id="A0A8J3JYK6"/>
<dbReference type="EMBL" id="BONG01000004">
    <property type="protein sequence ID" value="GIF87480.1"/>
    <property type="molecule type" value="Genomic_DNA"/>
</dbReference>
<dbReference type="Proteomes" id="UP000619293">
    <property type="component" value="Unassembled WGS sequence"/>
</dbReference>
<name>A0A8J3JYK6_9ACTN</name>
<evidence type="ECO:0000313" key="2">
    <source>
        <dbReference type="Proteomes" id="UP000619293"/>
    </source>
</evidence>
<gene>
    <name evidence="1" type="ORF">Cch02nite_09240</name>
</gene>
<protein>
    <submittedName>
        <fullName evidence="1">Uncharacterized protein</fullName>
    </submittedName>
</protein>